<evidence type="ECO:0000313" key="4">
    <source>
        <dbReference type="EMBL" id="MST71288.1"/>
    </source>
</evidence>
<name>A0A6N7XJ90_9FIRM</name>
<dbReference type="SUPFAM" id="SSF88659">
    <property type="entry name" value="Sigma3 and sigma4 domains of RNA polymerase sigma factors"/>
    <property type="match status" value="1"/>
</dbReference>
<dbReference type="PANTHER" id="PTHR40083:SF1">
    <property type="entry name" value="UPF0122 PROTEIN YLXM"/>
    <property type="match status" value="1"/>
</dbReference>
<protein>
    <recommendedName>
        <fullName evidence="3">UPF0122 protein FYJ65_08215</fullName>
    </recommendedName>
</protein>
<dbReference type="AlphaFoldDB" id="A0A6N7XJ90"/>
<gene>
    <name evidence="4" type="ORF">FYJ65_08215</name>
</gene>
<dbReference type="PANTHER" id="PTHR40083">
    <property type="entry name" value="UPF0122 PROTEIN CBO2450/CLC_2298"/>
    <property type="match status" value="1"/>
</dbReference>
<comment type="function">
    <text evidence="2 3">Might take part in the signal recognition particle (SRP) pathway. This is inferred from the conservation of its genetic proximity to ftsY/ffh. May be a regulatory protein.</text>
</comment>
<dbReference type="Pfam" id="PF04297">
    <property type="entry name" value="UPF0122"/>
    <property type="match status" value="1"/>
</dbReference>
<dbReference type="InterPro" id="IPR007394">
    <property type="entry name" value="UPF0122"/>
</dbReference>
<dbReference type="InterPro" id="IPR036388">
    <property type="entry name" value="WH-like_DNA-bd_sf"/>
</dbReference>
<evidence type="ECO:0000313" key="5">
    <source>
        <dbReference type="Proteomes" id="UP000469424"/>
    </source>
</evidence>
<dbReference type="Proteomes" id="UP000469424">
    <property type="component" value="Unassembled WGS sequence"/>
</dbReference>
<keyword evidence="5" id="KW-1185">Reference proteome</keyword>
<comment type="similarity">
    <text evidence="1 3">Belongs to the UPF0122 family.</text>
</comment>
<evidence type="ECO:0000256" key="3">
    <source>
        <dbReference type="HAMAP-Rule" id="MF_00245"/>
    </source>
</evidence>
<proteinExistence type="inferred from homology"/>
<reference evidence="4 5" key="1">
    <citation type="submission" date="2019-08" db="EMBL/GenBank/DDBJ databases">
        <title>In-depth cultivation of the pig gut microbiome towards novel bacterial diversity and tailored functional studies.</title>
        <authorList>
            <person name="Wylensek D."/>
            <person name="Hitch T.C.A."/>
            <person name="Clavel T."/>
        </authorList>
    </citation>
    <scope>NUCLEOTIDE SEQUENCE [LARGE SCALE GENOMIC DNA]</scope>
    <source>
        <strain evidence="4 5">WCA-MUC-591-APC-4B</strain>
    </source>
</reference>
<dbReference type="EMBL" id="VUNA01000018">
    <property type="protein sequence ID" value="MST71288.1"/>
    <property type="molecule type" value="Genomic_DNA"/>
</dbReference>
<evidence type="ECO:0000256" key="1">
    <source>
        <dbReference type="ARBA" id="ARBA00008720"/>
    </source>
</evidence>
<sequence length="121" mass="14425">MIENLSKVEYASLLYDFYGELLDENKKEIMNLYHEDNLSLAEIAEDLGQSRQGVHYTLKKAEKSLEKYEERLGLVRKYLENLRKYQQVEQIAEKYRKDDSLDEGVRQDIRVLTDMIKDLME</sequence>
<dbReference type="RefSeq" id="WP_154554852.1">
    <property type="nucleotide sequence ID" value="NZ_JAQXUZ010000009.1"/>
</dbReference>
<dbReference type="InterPro" id="IPR013324">
    <property type="entry name" value="RNA_pol_sigma_r3/r4-like"/>
</dbReference>
<accession>A0A6N7XJ90</accession>
<evidence type="ECO:0000256" key="2">
    <source>
        <dbReference type="ARBA" id="ARBA00024764"/>
    </source>
</evidence>
<organism evidence="4 5">
    <name type="scientific">Mogibacterium kristiansenii</name>
    <dbReference type="NCBI Taxonomy" id="2606708"/>
    <lineage>
        <taxon>Bacteria</taxon>
        <taxon>Bacillati</taxon>
        <taxon>Bacillota</taxon>
        <taxon>Clostridia</taxon>
        <taxon>Peptostreptococcales</taxon>
        <taxon>Anaerovoracaceae</taxon>
        <taxon>Mogibacterium</taxon>
    </lineage>
</organism>
<comment type="caution">
    <text evidence="4">The sequence shown here is derived from an EMBL/GenBank/DDBJ whole genome shotgun (WGS) entry which is preliminary data.</text>
</comment>
<dbReference type="HAMAP" id="MF_00245">
    <property type="entry name" value="UPF0122"/>
    <property type="match status" value="1"/>
</dbReference>
<dbReference type="Gene3D" id="1.10.10.10">
    <property type="entry name" value="Winged helix-like DNA-binding domain superfamily/Winged helix DNA-binding domain"/>
    <property type="match status" value="1"/>
</dbReference>